<dbReference type="Proteomes" id="UP000002012">
    <property type="component" value="Chromosome"/>
</dbReference>
<dbReference type="AlphaFoldDB" id="D4H2F2"/>
<dbReference type="Gene3D" id="3.40.190.10">
    <property type="entry name" value="Periplasmic binding protein-like II"/>
    <property type="match status" value="2"/>
</dbReference>
<dbReference type="STRING" id="522772.Dacet_2181"/>
<feature type="signal peptide" evidence="1">
    <location>
        <begin position="1"/>
        <end position="19"/>
    </location>
</feature>
<dbReference type="PANTHER" id="PTHR30024">
    <property type="entry name" value="ALIPHATIC SULFONATES-BINDING PROTEIN-RELATED"/>
    <property type="match status" value="1"/>
</dbReference>
<reference evidence="3 4" key="1">
    <citation type="journal article" date="2010" name="Stand. Genomic Sci.">
        <title>Complete genome sequence of Denitrovibrio acetiphilus type strain (N2460).</title>
        <authorList>
            <person name="Kiss H."/>
            <person name="Lang E."/>
            <person name="Lapidus A."/>
            <person name="Copeland A."/>
            <person name="Nolan M."/>
            <person name="Glavina Del Rio T."/>
            <person name="Chen F."/>
            <person name="Lucas S."/>
            <person name="Tice H."/>
            <person name="Cheng J.F."/>
            <person name="Han C."/>
            <person name="Goodwin L."/>
            <person name="Pitluck S."/>
            <person name="Liolios K."/>
            <person name="Pati A."/>
            <person name="Ivanova N."/>
            <person name="Mavromatis K."/>
            <person name="Chen A."/>
            <person name="Palaniappan K."/>
            <person name="Land M."/>
            <person name="Hauser L."/>
            <person name="Chang Y.J."/>
            <person name="Jeffries C.D."/>
            <person name="Detter J.C."/>
            <person name="Brettin T."/>
            <person name="Spring S."/>
            <person name="Rohde M."/>
            <person name="Goker M."/>
            <person name="Woyke T."/>
            <person name="Bristow J."/>
            <person name="Eisen J.A."/>
            <person name="Markowitz V."/>
            <person name="Hugenholtz P."/>
            <person name="Kyrpides N.C."/>
            <person name="Klenk H.P."/>
        </authorList>
    </citation>
    <scope>NUCLEOTIDE SEQUENCE [LARGE SCALE GENOMIC DNA]</scope>
    <source>
        <strain evidence="4">DSM 12809 / NBRC 114555 / N2460</strain>
    </source>
</reference>
<dbReference type="KEGG" id="dap:Dacet_2181"/>
<protein>
    <submittedName>
        <fullName evidence="3">Putative sulfonate/nitrate transport system substrate-binding protein</fullName>
    </submittedName>
</protein>
<evidence type="ECO:0000313" key="3">
    <source>
        <dbReference type="EMBL" id="ADD68943.1"/>
    </source>
</evidence>
<feature type="domain" description="SsuA/THI5-like" evidence="2">
    <location>
        <begin position="61"/>
        <end position="261"/>
    </location>
</feature>
<dbReference type="PANTHER" id="PTHR30024:SF46">
    <property type="entry name" value="ABC TRANSPORTER, SUBSTRATE-BINDING LIPOPROTEIN"/>
    <property type="match status" value="1"/>
</dbReference>
<dbReference type="InterPro" id="IPR015168">
    <property type="entry name" value="SsuA/THI5"/>
</dbReference>
<sequence precursor="true">MKNLFMVFFILVIFASAHAEKRDKLVFTGPFTAVSYPLIYMADQNSMGDFAHKTEFRYWQNPDQLRAMIAGEQADFAAAPSYVGAMFYNKGISVKLMNISVWGILHVMSSDPAVKTFQDMKGKKVAVPFRGEMPDLIFRHLAEKNGIEPEKDYDLIYVAHPMDIAQILLSGRADTAMSAEPAVSMTIAKSKELAAKGKGNPLVKVIDLQQEWGRVYDTSPRIAQAGTLALASVIEDRQLLSVFEAEFEKAAEWLKNNPEKAADIIVNYLPNMSREAIVIGIRNSDMNPVPAYDALEEIKLFFSILHESDPSKIGGQMPDGDLYYHDR</sequence>
<evidence type="ECO:0000259" key="2">
    <source>
        <dbReference type="Pfam" id="PF09084"/>
    </source>
</evidence>
<name>D4H2F2_DENA2</name>
<dbReference type="eggNOG" id="COG0715">
    <property type="taxonomic scope" value="Bacteria"/>
</dbReference>
<dbReference type="HOGENOM" id="CLU_062584_2_0_0"/>
<dbReference type="InParanoid" id="D4H2F2"/>
<dbReference type="PaxDb" id="522772-Dacet_2181"/>
<keyword evidence="4" id="KW-1185">Reference proteome</keyword>
<keyword evidence="1" id="KW-0732">Signal</keyword>
<dbReference type="Pfam" id="PF09084">
    <property type="entry name" value="NMT1"/>
    <property type="match status" value="1"/>
</dbReference>
<accession>D4H2F2</accession>
<feature type="chain" id="PRO_5003058180" evidence="1">
    <location>
        <begin position="20"/>
        <end position="327"/>
    </location>
</feature>
<organism evidence="3 4">
    <name type="scientific">Denitrovibrio acetiphilus (strain DSM 12809 / NBRC 114555 / N2460)</name>
    <dbReference type="NCBI Taxonomy" id="522772"/>
    <lineage>
        <taxon>Bacteria</taxon>
        <taxon>Pseudomonadati</taxon>
        <taxon>Deferribacterota</taxon>
        <taxon>Deferribacteres</taxon>
        <taxon>Deferribacterales</taxon>
        <taxon>Geovibrionaceae</taxon>
        <taxon>Denitrovibrio</taxon>
    </lineage>
</organism>
<evidence type="ECO:0000256" key="1">
    <source>
        <dbReference type="SAM" id="SignalP"/>
    </source>
</evidence>
<evidence type="ECO:0000313" key="4">
    <source>
        <dbReference type="Proteomes" id="UP000002012"/>
    </source>
</evidence>
<dbReference type="EMBL" id="CP001968">
    <property type="protein sequence ID" value="ADD68943.1"/>
    <property type="molecule type" value="Genomic_DNA"/>
</dbReference>
<dbReference type="PIRSF" id="PIRSF027386">
    <property type="entry name" value="UCP027386_ABC_sbc_TM0202"/>
    <property type="match status" value="1"/>
</dbReference>
<dbReference type="RefSeq" id="WP_013011446.1">
    <property type="nucleotide sequence ID" value="NC_013943.1"/>
</dbReference>
<dbReference type="InterPro" id="IPR027024">
    <property type="entry name" value="UCP027386_ABC_sbc_TM0202"/>
</dbReference>
<gene>
    <name evidence="3" type="ordered locus">Dacet_2181</name>
</gene>
<dbReference type="SUPFAM" id="SSF53850">
    <property type="entry name" value="Periplasmic binding protein-like II"/>
    <property type="match status" value="1"/>
</dbReference>
<proteinExistence type="predicted"/>